<feature type="compositionally biased region" description="Polar residues" evidence="1">
    <location>
        <begin position="134"/>
        <end position="147"/>
    </location>
</feature>
<dbReference type="Pfam" id="PF14111">
    <property type="entry name" value="DUF4283"/>
    <property type="match status" value="1"/>
</dbReference>
<organism evidence="3 4">
    <name type="scientific">Brassica cretica</name>
    <name type="common">Mustard</name>
    <dbReference type="NCBI Taxonomy" id="69181"/>
    <lineage>
        <taxon>Eukaryota</taxon>
        <taxon>Viridiplantae</taxon>
        <taxon>Streptophyta</taxon>
        <taxon>Embryophyta</taxon>
        <taxon>Tracheophyta</taxon>
        <taxon>Spermatophyta</taxon>
        <taxon>Magnoliopsida</taxon>
        <taxon>eudicotyledons</taxon>
        <taxon>Gunneridae</taxon>
        <taxon>Pentapetalae</taxon>
        <taxon>rosids</taxon>
        <taxon>malvids</taxon>
        <taxon>Brassicales</taxon>
        <taxon>Brassicaceae</taxon>
        <taxon>Brassiceae</taxon>
        <taxon>Brassica</taxon>
    </lineage>
</organism>
<feature type="domain" description="DUF4283" evidence="2">
    <location>
        <begin position="214"/>
        <end position="291"/>
    </location>
</feature>
<feature type="compositionally biased region" description="Low complexity" evidence="1">
    <location>
        <begin position="41"/>
        <end position="54"/>
    </location>
</feature>
<sequence>MQNCWALFGRVSAVQLSSSTSGDALLPPPFPRDPPDPSSPLSPHLFPPLLSTPPVSRSESRRSHLTPPISDIPMTQGLDLPPIAAAHGNPTQFGSLPHIEIQTTVPATGNPKSLIPLVTHNMSPPQEHVASTDAKPNSNTSLPTSYPTPEEPQPTVQNPTLPTPSLLPTPTLADKLRVKGDRSLTRIAPVTLSNSGRPRVLIPDSVFQKGAKIHKDFIVCYFNGRPPPFNHFQNVLCHMWGKGRRLEIHNNHFQRSVLVRIPSDFIRQKILDKNIWYFGDSMFHTAQWSSAHSAVTPPLSSIKIWAHLTGVPLDLRHTEGLSLVACLVGEPKETDDFTLNLVSLTLSHVKVEVDLTKPLPDVVEFERQSGEVVEVKVDYPWLPPTCSHSHELGHVLRNCLLYTPSKDPPPAAPNAPAKTNKKVPVSGKKNSTTNATSKTKQNVVKKTAPPPTTPAHPVTTPTKPLSVSLPSIPSASKSVPFVPFYFPNTPIPSTESPPDKPTKPSLKRSRSSPILSPPLPTKISYQSSQPPLFPEIGTISYVANSSFVKTPLKNPFYLYFMLKLSRLLETKLFLPDELQTLFLEPPWSK</sequence>
<feature type="region of interest" description="Disordered" evidence="1">
    <location>
        <begin position="490"/>
        <end position="521"/>
    </location>
</feature>
<name>A0A8S9KRY6_BRACR</name>
<dbReference type="PANTHER" id="PTHR31286">
    <property type="entry name" value="GLYCINE-RICH CELL WALL STRUCTURAL PROTEIN 1.8-LIKE"/>
    <property type="match status" value="1"/>
</dbReference>
<feature type="region of interest" description="Disordered" evidence="1">
    <location>
        <begin position="407"/>
        <end position="466"/>
    </location>
</feature>
<evidence type="ECO:0000313" key="3">
    <source>
        <dbReference type="EMBL" id="KAF2596517.1"/>
    </source>
</evidence>
<gene>
    <name evidence="3" type="ORF">F2Q68_00011269</name>
</gene>
<dbReference type="InterPro" id="IPR025558">
    <property type="entry name" value="DUF4283"/>
</dbReference>
<dbReference type="EMBL" id="QGKW02000717">
    <property type="protein sequence ID" value="KAF2596517.1"/>
    <property type="molecule type" value="Genomic_DNA"/>
</dbReference>
<dbReference type="AlphaFoldDB" id="A0A8S9KRY6"/>
<comment type="caution">
    <text evidence="3">The sequence shown here is derived from an EMBL/GenBank/DDBJ whole genome shotgun (WGS) entry which is preliminary data.</text>
</comment>
<feature type="compositionally biased region" description="Low complexity" evidence="1">
    <location>
        <begin position="414"/>
        <end position="447"/>
    </location>
</feature>
<evidence type="ECO:0000259" key="2">
    <source>
        <dbReference type="Pfam" id="PF14111"/>
    </source>
</evidence>
<reference evidence="3" key="1">
    <citation type="submission" date="2019-12" db="EMBL/GenBank/DDBJ databases">
        <title>Genome sequencing and annotation of Brassica cretica.</title>
        <authorList>
            <person name="Studholme D.J."/>
            <person name="Sarris P.F."/>
        </authorList>
    </citation>
    <scope>NUCLEOTIDE SEQUENCE</scope>
    <source>
        <strain evidence="3">PFS-001/15</strain>
        <tissue evidence="3">Leaf</tissue>
    </source>
</reference>
<dbReference type="Proteomes" id="UP000712281">
    <property type="component" value="Unassembled WGS sequence"/>
</dbReference>
<feature type="region of interest" description="Disordered" evidence="1">
    <location>
        <begin position="122"/>
        <end position="171"/>
    </location>
</feature>
<dbReference type="PANTHER" id="PTHR31286:SF90">
    <property type="entry name" value="DUF4283 DOMAIN-CONTAINING PROTEIN"/>
    <property type="match status" value="1"/>
</dbReference>
<proteinExistence type="predicted"/>
<accession>A0A8S9KRY6</accession>
<feature type="compositionally biased region" description="Low complexity" evidence="1">
    <location>
        <begin position="455"/>
        <end position="464"/>
    </location>
</feature>
<protein>
    <recommendedName>
        <fullName evidence="2">DUF4283 domain-containing protein</fullName>
    </recommendedName>
</protein>
<feature type="compositionally biased region" description="Pro residues" evidence="1">
    <location>
        <begin position="26"/>
        <end position="40"/>
    </location>
</feature>
<feature type="region of interest" description="Disordered" evidence="1">
    <location>
        <begin position="18"/>
        <end position="95"/>
    </location>
</feature>
<evidence type="ECO:0000256" key="1">
    <source>
        <dbReference type="SAM" id="MobiDB-lite"/>
    </source>
</evidence>
<dbReference type="InterPro" id="IPR040256">
    <property type="entry name" value="At4g02000-like"/>
</dbReference>
<evidence type="ECO:0000313" key="4">
    <source>
        <dbReference type="Proteomes" id="UP000712281"/>
    </source>
</evidence>